<name>A0A6J4Q2A5_9ACTN</name>
<accession>A0A6J4Q2A5</accession>
<organism evidence="1">
    <name type="scientific">uncultured Rubrobacteraceae bacterium</name>
    <dbReference type="NCBI Taxonomy" id="349277"/>
    <lineage>
        <taxon>Bacteria</taxon>
        <taxon>Bacillati</taxon>
        <taxon>Actinomycetota</taxon>
        <taxon>Rubrobacteria</taxon>
        <taxon>Rubrobacterales</taxon>
        <taxon>Rubrobacteraceae</taxon>
        <taxon>environmental samples</taxon>
    </lineage>
</organism>
<dbReference type="EMBL" id="CADCVA010000299">
    <property type="protein sequence ID" value="CAA9432463.1"/>
    <property type="molecule type" value="Genomic_DNA"/>
</dbReference>
<gene>
    <name evidence="1" type="ORF">AVDCRST_MAG82-2209</name>
</gene>
<sequence length="43" mass="4757">MPNRKPYPTDVSGEEWAFVDPYLTLVRQDAPSASTTCAKCLTP</sequence>
<dbReference type="AlphaFoldDB" id="A0A6J4Q2A5"/>
<protein>
    <submittedName>
        <fullName evidence="1">Uncharacterized protein</fullName>
    </submittedName>
</protein>
<reference evidence="1" key="1">
    <citation type="submission" date="2020-02" db="EMBL/GenBank/DDBJ databases">
        <authorList>
            <person name="Meier V. D."/>
        </authorList>
    </citation>
    <scope>NUCLEOTIDE SEQUENCE</scope>
    <source>
        <strain evidence="1">AVDCRST_MAG82</strain>
    </source>
</reference>
<proteinExistence type="predicted"/>
<evidence type="ECO:0000313" key="1">
    <source>
        <dbReference type="EMBL" id="CAA9432463.1"/>
    </source>
</evidence>